<keyword evidence="7" id="KW-0326">Glycosidase</keyword>
<evidence type="ECO:0000256" key="1">
    <source>
        <dbReference type="ARBA" id="ARBA00000448"/>
    </source>
</evidence>
<evidence type="ECO:0000313" key="9">
    <source>
        <dbReference type="Proteomes" id="UP001365542"/>
    </source>
</evidence>
<evidence type="ECO:0000256" key="3">
    <source>
        <dbReference type="ARBA" id="ARBA00005336"/>
    </source>
</evidence>
<evidence type="ECO:0000256" key="5">
    <source>
        <dbReference type="ARBA" id="ARBA00022801"/>
    </source>
</evidence>
<comment type="pathway">
    <text evidence="2">Glycan metabolism; cellulose degradation.</text>
</comment>
<sequence>MQSGIGSKAWAEQIVKSLTLEEKVSLLSGADIWRTTPIICVGVPVMKMTDGPVGVRGNTVMDGTTAALTPSAVSLAATFDTSILEGIGHLLADEVDDKKADVLLAPTGTTHALRIWKYSVNIFGFSVCLHRSPLGGRNFESLSGDDPFLRSKLAAAYITAIQSYDIVTNIKHFVANNQKTGQFILN</sequence>
<comment type="catalytic activity">
    <reaction evidence="1">
        <text>Hydrolysis of terminal, non-reducing beta-D-glucosyl residues with release of beta-D-glucose.</text>
        <dbReference type="EC" id="3.2.1.21"/>
    </reaction>
</comment>
<comment type="caution">
    <text evidence="8">The sequence shown here is derived from an EMBL/GenBank/DDBJ whole genome shotgun (WGS) entry which is preliminary data.</text>
</comment>
<keyword evidence="6" id="KW-0325">Glycoprotein</keyword>
<dbReference type="Proteomes" id="UP001365542">
    <property type="component" value="Unassembled WGS sequence"/>
</dbReference>
<keyword evidence="5" id="KW-0378">Hydrolase</keyword>
<gene>
    <name evidence="8" type="ORF">TWF694_001578</name>
</gene>
<dbReference type="GO" id="GO:0009251">
    <property type="term" value="P:glucan catabolic process"/>
    <property type="evidence" value="ECO:0007669"/>
    <property type="project" value="TreeGrafter"/>
</dbReference>
<dbReference type="InterPro" id="IPR001764">
    <property type="entry name" value="Glyco_hydro_3_N"/>
</dbReference>
<dbReference type="Gene3D" id="3.20.20.300">
    <property type="entry name" value="Glycoside hydrolase, family 3, N-terminal domain"/>
    <property type="match status" value="1"/>
</dbReference>
<dbReference type="EC" id="3.2.1.21" evidence="4"/>
<dbReference type="AlphaFoldDB" id="A0AAV9XS34"/>
<dbReference type="InterPro" id="IPR017853">
    <property type="entry name" value="GH"/>
</dbReference>
<reference evidence="8 9" key="1">
    <citation type="submission" date="2019-10" db="EMBL/GenBank/DDBJ databases">
        <authorList>
            <person name="Palmer J.M."/>
        </authorList>
    </citation>
    <scope>NUCLEOTIDE SEQUENCE [LARGE SCALE GENOMIC DNA]</scope>
    <source>
        <strain evidence="8 9">TWF694</strain>
    </source>
</reference>
<dbReference type="InterPro" id="IPR050288">
    <property type="entry name" value="Cellulose_deg_GH3"/>
</dbReference>
<dbReference type="PANTHER" id="PTHR42715:SF3">
    <property type="entry name" value="BETA-GLUCOSIDASE B-RELATED"/>
    <property type="match status" value="1"/>
</dbReference>
<dbReference type="PRINTS" id="PR00133">
    <property type="entry name" value="GLHYDRLASE3"/>
</dbReference>
<evidence type="ECO:0000256" key="7">
    <source>
        <dbReference type="ARBA" id="ARBA00023295"/>
    </source>
</evidence>
<name>A0AAV9XS34_9PEZI</name>
<accession>A0AAV9XS34</accession>
<dbReference type="EMBL" id="JAVHJO010000001">
    <property type="protein sequence ID" value="KAK6544899.1"/>
    <property type="molecule type" value="Genomic_DNA"/>
</dbReference>
<comment type="similarity">
    <text evidence="3">Belongs to the glycosyl hydrolase 3 family.</text>
</comment>
<proteinExistence type="inferred from homology"/>
<organism evidence="8 9">
    <name type="scientific">Orbilia ellipsospora</name>
    <dbReference type="NCBI Taxonomy" id="2528407"/>
    <lineage>
        <taxon>Eukaryota</taxon>
        <taxon>Fungi</taxon>
        <taxon>Dikarya</taxon>
        <taxon>Ascomycota</taxon>
        <taxon>Pezizomycotina</taxon>
        <taxon>Orbiliomycetes</taxon>
        <taxon>Orbiliales</taxon>
        <taxon>Orbiliaceae</taxon>
        <taxon>Orbilia</taxon>
    </lineage>
</organism>
<evidence type="ECO:0000256" key="6">
    <source>
        <dbReference type="ARBA" id="ARBA00023180"/>
    </source>
</evidence>
<evidence type="ECO:0000256" key="4">
    <source>
        <dbReference type="ARBA" id="ARBA00012744"/>
    </source>
</evidence>
<protein>
    <recommendedName>
        <fullName evidence="4">beta-glucosidase</fullName>
        <ecNumber evidence="4">3.2.1.21</ecNumber>
    </recommendedName>
</protein>
<dbReference type="GO" id="GO:0008422">
    <property type="term" value="F:beta-glucosidase activity"/>
    <property type="evidence" value="ECO:0007669"/>
    <property type="project" value="UniProtKB-EC"/>
</dbReference>
<evidence type="ECO:0000256" key="2">
    <source>
        <dbReference type="ARBA" id="ARBA00004987"/>
    </source>
</evidence>
<keyword evidence="9" id="KW-1185">Reference proteome</keyword>
<dbReference type="SUPFAM" id="SSF51445">
    <property type="entry name" value="(Trans)glycosidases"/>
    <property type="match status" value="1"/>
</dbReference>
<evidence type="ECO:0000313" key="8">
    <source>
        <dbReference type="EMBL" id="KAK6544899.1"/>
    </source>
</evidence>
<dbReference type="InterPro" id="IPR036962">
    <property type="entry name" value="Glyco_hydro_3_N_sf"/>
</dbReference>
<dbReference type="PANTHER" id="PTHR42715">
    <property type="entry name" value="BETA-GLUCOSIDASE"/>
    <property type="match status" value="1"/>
</dbReference>